<accession>A0ACC3MI75</accession>
<dbReference type="Proteomes" id="UP001281147">
    <property type="component" value="Unassembled WGS sequence"/>
</dbReference>
<evidence type="ECO:0000313" key="2">
    <source>
        <dbReference type="Proteomes" id="UP001281147"/>
    </source>
</evidence>
<evidence type="ECO:0000313" key="1">
    <source>
        <dbReference type="EMBL" id="KAK3691623.1"/>
    </source>
</evidence>
<comment type="caution">
    <text evidence="1">The sequence shown here is derived from an EMBL/GenBank/DDBJ whole genome shotgun (WGS) entry which is preliminary data.</text>
</comment>
<organism evidence="1 2">
    <name type="scientific">Vermiconidia calcicola</name>
    <dbReference type="NCBI Taxonomy" id="1690605"/>
    <lineage>
        <taxon>Eukaryota</taxon>
        <taxon>Fungi</taxon>
        <taxon>Dikarya</taxon>
        <taxon>Ascomycota</taxon>
        <taxon>Pezizomycotina</taxon>
        <taxon>Dothideomycetes</taxon>
        <taxon>Dothideomycetidae</taxon>
        <taxon>Mycosphaerellales</taxon>
        <taxon>Extremaceae</taxon>
        <taxon>Vermiconidia</taxon>
    </lineage>
</organism>
<protein>
    <submittedName>
        <fullName evidence="1">Uncharacterized protein</fullName>
    </submittedName>
</protein>
<proteinExistence type="predicted"/>
<name>A0ACC3MI75_9PEZI</name>
<dbReference type="EMBL" id="JAUTXU010000261">
    <property type="protein sequence ID" value="KAK3691623.1"/>
    <property type="molecule type" value="Genomic_DNA"/>
</dbReference>
<reference evidence="1" key="1">
    <citation type="submission" date="2023-07" db="EMBL/GenBank/DDBJ databases">
        <title>Black Yeasts Isolated from many extreme environments.</title>
        <authorList>
            <person name="Coleine C."/>
            <person name="Stajich J.E."/>
            <person name="Selbmann L."/>
        </authorList>
    </citation>
    <scope>NUCLEOTIDE SEQUENCE</scope>
    <source>
        <strain evidence="1">CCFEE 5714</strain>
    </source>
</reference>
<gene>
    <name evidence="1" type="ORF">LTR37_018540</name>
</gene>
<keyword evidence="2" id="KW-1185">Reference proteome</keyword>
<sequence>MSGDHIIILTGTHEYIVLWMLAGSDLEATPVLLARGEDFIAYPVKVNKLDRIIIVNRSDENDWHEIKIDENIYQLELMTEYYDSDRVLYKHKTPLRGKTVGYFHLQTKRSDTLAPGYYGGVDPKNYKMIWHHAPARDGETIPVVLLWHVNTPPSGHSPLFVTFYNFYGDEYTVRPKNWLSLTNRGVVSAYLLPSGGNIKGRSWWHRGRGTNCINRVTDVEDCIKYFKSEKLCDPKKIASWVASAARMVVTTNVKLDPSLFVAIAITDGVVDLAGKLCDKTNPTSKALGMEYCRGDPTIDLAAFEGAVQLSGRRGMVEGHKPHTLLLTGSVDHRVYYWVSCNYVLETRRLNTSDTDTLLFVDNTGHLGEAGRYSNLNRFAVIQAFFLAHLGLACSSYKERIQTHG</sequence>